<comment type="caution">
    <text evidence="2">The sequence shown here is derived from an EMBL/GenBank/DDBJ whole genome shotgun (WGS) entry which is preliminary data.</text>
</comment>
<proteinExistence type="predicted"/>
<feature type="transmembrane region" description="Helical" evidence="1">
    <location>
        <begin position="85"/>
        <end position="105"/>
    </location>
</feature>
<reference evidence="2" key="2">
    <citation type="submission" date="2020-09" db="EMBL/GenBank/DDBJ databases">
        <authorList>
            <person name="Sun Q."/>
            <person name="Ohkuma M."/>
        </authorList>
    </citation>
    <scope>NUCLEOTIDE SEQUENCE</scope>
    <source>
        <strain evidence="2">JCM 14719</strain>
    </source>
</reference>
<dbReference type="AlphaFoldDB" id="A0A8J3B7B2"/>
<protein>
    <submittedName>
        <fullName evidence="2">Uncharacterized protein</fullName>
    </submittedName>
</protein>
<name>A0A8J3B7B2_9BACI</name>
<dbReference type="RefSeq" id="WP_188817299.1">
    <property type="nucleotide sequence ID" value="NZ_BMOF01000024.1"/>
</dbReference>
<dbReference type="Proteomes" id="UP000637720">
    <property type="component" value="Unassembled WGS sequence"/>
</dbReference>
<keyword evidence="1" id="KW-0472">Membrane</keyword>
<organism evidence="2 3">
    <name type="scientific">Calditerricola satsumensis</name>
    <dbReference type="NCBI Taxonomy" id="373054"/>
    <lineage>
        <taxon>Bacteria</taxon>
        <taxon>Bacillati</taxon>
        <taxon>Bacillota</taxon>
        <taxon>Bacilli</taxon>
        <taxon>Bacillales</taxon>
        <taxon>Bacillaceae</taxon>
        <taxon>Calditerricola</taxon>
    </lineage>
</organism>
<evidence type="ECO:0000256" key="1">
    <source>
        <dbReference type="SAM" id="Phobius"/>
    </source>
</evidence>
<feature type="transmembrane region" description="Helical" evidence="1">
    <location>
        <begin position="37"/>
        <end position="54"/>
    </location>
</feature>
<gene>
    <name evidence="2" type="ORF">GCM10007043_13750</name>
</gene>
<feature type="transmembrane region" description="Helical" evidence="1">
    <location>
        <begin position="112"/>
        <end position="130"/>
    </location>
</feature>
<keyword evidence="1" id="KW-0812">Transmembrane</keyword>
<reference evidence="2" key="1">
    <citation type="journal article" date="2014" name="Int. J. Syst. Evol. Microbiol.">
        <title>Complete genome sequence of Corynebacterium casei LMG S-19264T (=DSM 44701T), isolated from a smear-ripened cheese.</title>
        <authorList>
            <consortium name="US DOE Joint Genome Institute (JGI-PGF)"/>
            <person name="Walter F."/>
            <person name="Albersmeier A."/>
            <person name="Kalinowski J."/>
            <person name="Ruckert C."/>
        </authorList>
    </citation>
    <scope>NUCLEOTIDE SEQUENCE</scope>
    <source>
        <strain evidence="2">JCM 14719</strain>
    </source>
</reference>
<feature type="transmembrane region" description="Helical" evidence="1">
    <location>
        <begin position="61"/>
        <end position="79"/>
    </location>
</feature>
<feature type="transmembrane region" description="Helical" evidence="1">
    <location>
        <begin position="142"/>
        <end position="161"/>
    </location>
</feature>
<keyword evidence="1" id="KW-1133">Transmembrane helix</keyword>
<keyword evidence="3" id="KW-1185">Reference proteome</keyword>
<dbReference type="EMBL" id="BMOF01000024">
    <property type="protein sequence ID" value="GGK00942.1"/>
    <property type="molecule type" value="Genomic_DNA"/>
</dbReference>
<accession>A0A8J3B7B2</accession>
<evidence type="ECO:0000313" key="2">
    <source>
        <dbReference type="EMBL" id="GGK00942.1"/>
    </source>
</evidence>
<evidence type="ECO:0000313" key="3">
    <source>
        <dbReference type="Proteomes" id="UP000637720"/>
    </source>
</evidence>
<sequence length="165" mass="17376">MPKRPSGRRFLLGGSALLWTGLTLLNRQLHHPVLDVVLSPSALLAALGAYFAYTARQRRDANLLIPGLLLLGFGLLPLANAHLGAGLRAALVEPLIVATACFVAAWATRAPLVWAAAAVIGASAALQAAVDARLLPPLDALATLHRWWPAAAMVAGGYLLLSRRK</sequence>